<name>A0ABV9JE12_9LACT</name>
<comment type="caution">
    <text evidence="4">The sequence shown here is derived from an EMBL/GenBank/DDBJ whole genome shotgun (WGS) entry which is preliminary data.</text>
</comment>
<accession>A0ABV9JE12</accession>
<feature type="region of interest" description="Disordered" evidence="1">
    <location>
        <begin position="362"/>
        <end position="383"/>
    </location>
</feature>
<feature type="signal peptide" evidence="2">
    <location>
        <begin position="1"/>
        <end position="28"/>
    </location>
</feature>
<proteinExistence type="predicted"/>
<protein>
    <recommendedName>
        <fullName evidence="3">DUF5648 domain-containing protein</fullName>
    </recommendedName>
</protein>
<evidence type="ECO:0000313" key="4">
    <source>
        <dbReference type="EMBL" id="MFC4651725.1"/>
    </source>
</evidence>
<evidence type="ECO:0000259" key="3">
    <source>
        <dbReference type="Pfam" id="PF18885"/>
    </source>
</evidence>
<feature type="domain" description="DUF5648" evidence="3">
    <location>
        <begin position="33"/>
        <end position="165"/>
    </location>
</feature>
<evidence type="ECO:0000313" key="5">
    <source>
        <dbReference type="Proteomes" id="UP001595987"/>
    </source>
</evidence>
<evidence type="ECO:0000256" key="1">
    <source>
        <dbReference type="SAM" id="MobiDB-lite"/>
    </source>
</evidence>
<dbReference type="InterPro" id="IPR043708">
    <property type="entry name" value="DUF5648"/>
</dbReference>
<keyword evidence="5" id="KW-1185">Reference proteome</keyword>
<reference evidence="5" key="1">
    <citation type="journal article" date="2019" name="Int. J. Syst. Evol. Microbiol.">
        <title>The Global Catalogue of Microorganisms (GCM) 10K type strain sequencing project: providing services to taxonomists for standard genome sequencing and annotation.</title>
        <authorList>
            <consortium name="The Broad Institute Genomics Platform"/>
            <consortium name="The Broad Institute Genome Sequencing Center for Infectious Disease"/>
            <person name="Wu L."/>
            <person name="Ma J."/>
        </authorList>
    </citation>
    <scope>NUCLEOTIDE SEQUENCE [LARGE SCALE GENOMIC DNA]</scope>
    <source>
        <strain evidence="5">CCUG 63287</strain>
    </source>
</reference>
<dbReference type="Proteomes" id="UP001595987">
    <property type="component" value="Unassembled WGS sequence"/>
</dbReference>
<keyword evidence="2" id="KW-0732">Signal</keyword>
<feature type="chain" id="PRO_5045259509" description="DUF5648 domain-containing protein" evidence="2">
    <location>
        <begin position="29"/>
        <end position="383"/>
    </location>
</feature>
<dbReference type="Pfam" id="PF18885">
    <property type="entry name" value="DUF5648"/>
    <property type="match status" value="1"/>
</dbReference>
<organism evidence="4 5">
    <name type="scientific">Lactococcus nasutitermitis</name>
    <dbReference type="NCBI Taxonomy" id="1652957"/>
    <lineage>
        <taxon>Bacteria</taxon>
        <taxon>Bacillati</taxon>
        <taxon>Bacillota</taxon>
        <taxon>Bacilli</taxon>
        <taxon>Lactobacillales</taxon>
        <taxon>Streptococcaceae</taxon>
        <taxon>Lactococcus</taxon>
    </lineage>
</organism>
<dbReference type="EMBL" id="JBHSGD010000002">
    <property type="protein sequence ID" value="MFC4651725.1"/>
    <property type="molecule type" value="Genomic_DNA"/>
</dbReference>
<gene>
    <name evidence="4" type="ORF">ACFO26_02250</name>
</gene>
<evidence type="ECO:0000256" key="2">
    <source>
        <dbReference type="SAM" id="SignalP"/>
    </source>
</evidence>
<dbReference type="RefSeq" id="WP_244842891.1">
    <property type="nucleotide sequence ID" value="NZ_BOVQ01000008.1"/>
</dbReference>
<sequence length="383" mass="40109">MKKTALGISCAAALLIAGGIATTSHASAATSVPVYRLYNVNTGEHFYTESLAEKNADVKAGWSYEGTGWQAPTKGAAIYRVYNPNANGGDHYYTKSKGEAAALVKLGWKWDNGGKAVFYSGGKVPTYVAYNPNAQSGAHNYTVNKAEQNNLLSLGWKYGAVAWYAEAAGKTVAPSAVQSAPRKVDINVTGAGGNEASNPGSYRYLYANKSFVGAPKGTPEISVSANVKMQGTADGSELQFVLAGTDNPGGQIGIELHNNASGVNQMPYWKAGINVATINFPQNAGTTGQQFYSTATSLPTIAQSQSVHMQIKYYSSGVMQAYVNGSLIGQYSTRLTGQLFVVHATATSSSISISNLTVSKNGKTEGPLNGTKTSDVTGAGVLY</sequence>